<dbReference type="Proteomes" id="UP001175226">
    <property type="component" value="Unassembled WGS sequence"/>
</dbReference>
<name>A0AA39MRM2_9AGAR</name>
<evidence type="ECO:0000256" key="1">
    <source>
        <dbReference type="ARBA" id="ARBA00022723"/>
    </source>
</evidence>
<dbReference type="SUPFAM" id="SSF144232">
    <property type="entry name" value="HIT/MYND zinc finger-like"/>
    <property type="match status" value="1"/>
</dbReference>
<feature type="domain" description="MYND-type" evidence="5">
    <location>
        <begin position="462"/>
        <end position="503"/>
    </location>
</feature>
<sequence>MISMSGCRDDKARVRVVLVLPYHQLPLVKVASYCNIKISMTRNSLDGLESLVSAARTDVKACPRMLSAVHRHLRTKKLPRELFISTGAPSATARLMASCLDGLRVALYWSNRKHKDLSERVMQQWIVAWDWSSFMADKVISKEPQSVEGTEFQYKVVEVVADLHRLAAFESQGTPYEVEVLNMPGFFSTLVRLWFHMLRHGGSPAALRGISHSLIVFNSIDSDNMENFRLAIREVDLVLHDMPDAASLFITHILGTIEVNAINMRLLNGPLTLMAYALHFHSDYIICPFIACHGPTLVTALMARLTSSKLTYELGNIEDKKLDKHIQGNMAESCFVLCIKLLEICIRMRGLPCVVQILQGRLLPTCFKAVLFLGYRSRPFHENVRVLCCALFRKIATFSIYPKVMHLVIKSNRHLEAHGLKALVELTVPELWTSWDTLYDTVVQRHTTKSSYSVLPRRLCNNPQCPNPYIRPIDAKRCAGCLYVHYCSRECQKDHWTSHRQKCKSLMSTRKAGKPMRVNTLDQNFTEWMVDLDLPRFLADTKKIRQRLEKKRAMTEPCKRYPMVIEISYNSVPTKLGRVYPGEEARTAGIGRMPEVMAILERRRGHLNEVFFYAPLPSGEGPGSECICTTVSL</sequence>
<evidence type="ECO:0000259" key="5">
    <source>
        <dbReference type="PROSITE" id="PS50865"/>
    </source>
</evidence>
<accession>A0AA39MRM2</accession>
<reference evidence="6" key="1">
    <citation type="submission" date="2023-06" db="EMBL/GenBank/DDBJ databases">
        <authorList>
            <consortium name="Lawrence Berkeley National Laboratory"/>
            <person name="Ahrendt S."/>
            <person name="Sahu N."/>
            <person name="Indic B."/>
            <person name="Wong-Bajracharya J."/>
            <person name="Merenyi Z."/>
            <person name="Ke H.-M."/>
            <person name="Monk M."/>
            <person name="Kocsube S."/>
            <person name="Drula E."/>
            <person name="Lipzen A."/>
            <person name="Balint B."/>
            <person name="Henrissat B."/>
            <person name="Andreopoulos B."/>
            <person name="Martin F.M."/>
            <person name="Harder C.B."/>
            <person name="Rigling D."/>
            <person name="Ford K.L."/>
            <person name="Foster G.D."/>
            <person name="Pangilinan J."/>
            <person name="Papanicolaou A."/>
            <person name="Barry K."/>
            <person name="LaButti K."/>
            <person name="Viragh M."/>
            <person name="Koriabine M."/>
            <person name="Yan M."/>
            <person name="Riley R."/>
            <person name="Champramary S."/>
            <person name="Plett K.L."/>
            <person name="Tsai I.J."/>
            <person name="Slot J."/>
            <person name="Sipos G."/>
            <person name="Plett J."/>
            <person name="Nagy L.G."/>
            <person name="Grigoriev I.V."/>
        </authorList>
    </citation>
    <scope>NUCLEOTIDE SEQUENCE</scope>
    <source>
        <strain evidence="6">FPL87.14</strain>
    </source>
</reference>
<organism evidence="6 7">
    <name type="scientific">Armillaria borealis</name>
    <dbReference type="NCBI Taxonomy" id="47425"/>
    <lineage>
        <taxon>Eukaryota</taxon>
        <taxon>Fungi</taxon>
        <taxon>Dikarya</taxon>
        <taxon>Basidiomycota</taxon>
        <taxon>Agaricomycotina</taxon>
        <taxon>Agaricomycetes</taxon>
        <taxon>Agaricomycetidae</taxon>
        <taxon>Agaricales</taxon>
        <taxon>Marasmiineae</taxon>
        <taxon>Physalacriaceae</taxon>
        <taxon>Armillaria</taxon>
    </lineage>
</organism>
<keyword evidence="3" id="KW-0862">Zinc</keyword>
<proteinExistence type="predicted"/>
<evidence type="ECO:0000313" key="7">
    <source>
        <dbReference type="Proteomes" id="UP001175226"/>
    </source>
</evidence>
<comment type="caution">
    <text evidence="6">The sequence shown here is derived from an EMBL/GenBank/DDBJ whole genome shotgun (WGS) entry which is preliminary data.</text>
</comment>
<dbReference type="AlphaFoldDB" id="A0AA39MRM2"/>
<dbReference type="InterPro" id="IPR002893">
    <property type="entry name" value="Znf_MYND"/>
</dbReference>
<dbReference type="Pfam" id="PF01753">
    <property type="entry name" value="zf-MYND"/>
    <property type="match status" value="1"/>
</dbReference>
<keyword evidence="7" id="KW-1185">Reference proteome</keyword>
<protein>
    <recommendedName>
        <fullName evidence="5">MYND-type domain-containing protein</fullName>
    </recommendedName>
</protein>
<dbReference type="GO" id="GO:0008270">
    <property type="term" value="F:zinc ion binding"/>
    <property type="evidence" value="ECO:0007669"/>
    <property type="project" value="UniProtKB-KW"/>
</dbReference>
<evidence type="ECO:0000256" key="4">
    <source>
        <dbReference type="PROSITE-ProRule" id="PRU00134"/>
    </source>
</evidence>
<keyword evidence="1" id="KW-0479">Metal-binding</keyword>
<keyword evidence="2 4" id="KW-0863">Zinc-finger</keyword>
<gene>
    <name evidence="6" type="ORF">EV421DRAFT_519346</name>
</gene>
<dbReference type="EMBL" id="JAUEPT010000022">
    <property type="protein sequence ID" value="KAK0443479.1"/>
    <property type="molecule type" value="Genomic_DNA"/>
</dbReference>
<evidence type="ECO:0000313" key="6">
    <source>
        <dbReference type="EMBL" id="KAK0443479.1"/>
    </source>
</evidence>
<evidence type="ECO:0000256" key="2">
    <source>
        <dbReference type="ARBA" id="ARBA00022771"/>
    </source>
</evidence>
<dbReference type="PROSITE" id="PS50865">
    <property type="entry name" value="ZF_MYND_2"/>
    <property type="match status" value="1"/>
</dbReference>
<dbReference type="Gene3D" id="6.10.140.2220">
    <property type="match status" value="1"/>
</dbReference>
<evidence type="ECO:0000256" key="3">
    <source>
        <dbReference type="ARBA" id="ARBA00022833"/>
    </source>
</evidence>